<evidence type="ECO:0000313" key="2">
    <source>
        <dbReference type="Proteomes" id="UP000319375"/>
    </source>
</evidence>
<accession>A0A5C5S6M2</accession>
<dbReference type="AlphaFoldDB" id="A0A5C5S6M2"/>
<keyword evidence="2" id="KW-1185">Reference proteome</keyword>
<reference evidence="1 2" key="1">
    <citation type="submission" date="2019-06" db="EMBL/GenBank/DDBJ databases">
        <title>Tsukamurella conjunctivitidis sp. nov., Tsukamurella assacharolytica sp. nov. and Tsukamurella sputae sp. nov. isolated from patients with conjunctivitis, bacteraemia (lymphoma) and respiratory infection (sputum) in Hong Kong.</title>
        <authorList>
            <person name="Teng J.L.L."/>
            <person name="Lee H.H."/>
            <person name="Fong J.Y.H."/>
            <person name="Fok K.M.N."/>
            <person name="Lau S.K.P."/>
            <person name="Woo P.C.Y."/>
        </authorList>
    </citation>
    <scope>NUCLEOTIDE SEQUENCE [LARGE SCALE GENOMIC DNA]</scope>
    <source>
        <strain evidence="1 2">HKU72</strain>
    </source>
</reference>
<organism evidence="1 2">
    <name type="scientific">Tsukamurella conjunctivitidis</name>
    <dbReference type="NCBI Taxonomy" id="2592068"/>
    <lineage>
        <taxon>Bacteria</taxon>
        <taxon>Bacillati</taxon>
        <taxon>Actinomycetota</taxon>
        <taxon>Actinomycetes</taxon>
        <taxon>Mycobacteriales</taxon>
        <taxon>Tsukamurellaceae</taxon>
        <taxon>Tsukamurella</taxon>
    </lineage>
</organism>
<dbReference type="EMBL" id="VIGX01000002">
    <property type="protein sequence ID" value="TWS30243.1"/>
    <property type="molecule type" value="Genomic_DNA"/>
</dbReference>
<comment type="caution">
    <text evidence="1">The sequence shown here is derived from an EMBL/GenBank/DDBJ whole genome shotgun (WGS) entry which is preliminary data.</text>
</comment>
<sequence>MTPRGTPRRLDDATVARLRAEHGITVVKDRPRSDYGRPLGPNEITEQRIRAARRALTRWGFDPAAPTLPRGVGVRLRQAMNLTVPEYNYLRTQMVRAGSNR</sequence>
<name>A0A5C5S6M2_9ACTN</name>
<evidence type="ECO:0000313" key="1">
    <source>
        <dbReference type="EMBL" id="TWS30243.1"/>
    </source>
</evidence>
<protein>
    <submittedName>
        <fullName evidence="1">Uncharacterized protein</fullName>
    </submittedName>
</protein>
<dbReference type="Proteomes" id="UP000319375">
    <property type="component" value="Unassembled WGS sequence"/>
</dbReference>
<dbReference type="RefSeq" id="WP_146486268.1">
    <property type="nucleotide sequence ID" value="NZ_VIGX01000002.1"/>
</dbReference>
<gene>
    <name evidence="1" type="ORF">FK530_06975</name>
</gene>
<proteinExistence type="predicted"/>